<name>A0AAV5VBD2_9BILA</name>
<keyword evidence="3" id="KW-1185">Reference proteome</keyword>
<evidence type="ECO:0000313" key="2">
    <source>
        <dbReference type="EMBL" id="GMT16067.1"/>
    </source>
</evidence>
<sequence length="71" mass="7281">ASLLPHTIDPSLLATDRITIASAQTSTAPTPSRGVQVAQPSTGPTRGVLQQRPTPTSAQQTLLALALSPKP</sequence>
<proteinExistence type="predicted"/>
<feature type="region of interest" description="Disordered" evidence="1">
    <location>
        <begin position="23"/>
        <end position="58"/>
    </location>
</feature>
<evidence type="ECO:0000256" key="1">
    <source>
        <dbReference type="SAM" id="MobiDB-lite"/>
    </source>
</evidence>
<reference evidence="2" key="1">
    <citation type="submission" date="2023-10" db="EMBL/GenBank/DDBJ databases">
        <title>Genome assembly of Pristionchus species.</title>
        <authorList>
            <person name="Yoshida K."/>
            <person name="Sommer R.J."/>
        </authorList>
    </citation>
    <scope>NUCLEOTIDE SEQUENCE</scope>
    <source>
        <strain evidence="2">RS5133</strain>
    </source>
</reference>
<comment type="caution">
    <text evidence="2">The sequence shown here is derived from an EMBL/GenBank/DDBJ whole genome shotgun (WGS) entry which is preliminary data.</text>
</comment>
<dbReference type="EMBL" id="BTSY01000002">
    <property type="protein sequence ID" value="GMT16067.1"/>
    <property type="molecule type" value="Genomic_DNA"/>
</dbReference>
<accession>A0AAV5VBD2</accession>
<evidence type="ECO:0000313" key="3">
    <source>
        <dbReference type="Proteomes" id="UP001432322"/>
    </source>
</evidence>
<organism evidence="2 3">
    <name type="scientific">Pristionchus fissidentatus</name>
    <dbReference type="NCBI Taxonomy" id="1538716"/>
    <lineage>
        <taxon>Eukaryota</taxon>
        <taxon>Metazoa</taxon>
        <taxon>Ecdysozoa</taxon>
        <taxon>Nematoda</taxon>
        <taxon>Chromadorea</taxon>
        <taxon>Rhabditida</taxon>
        <taxon>Rhabditina</taxon>
        <taxon>Diplogasteromorpha</taxon>
        <taxon>Diplogasteroidea</taxon>
        <taxon>Neodiplogasteridae</taxon>
        <taxon>Pristionchus</taxon>
    </lineage>
</organism>
<feature type="non-terminal residue" evidence="2">
    <location>
        <position position="1"/>
    </location>
</feature>
<dbReference type="AlphaFoldDB" id="A0AAV5VBD2"/>
<gene>
    <name evidence="2" type="ORF">PFISCL1PPCAC_7364</name>
</gene>
<evidence type="ECO:0008006" key="4">
    <source>
        <dbReference type="Google" id="ProtNLM"/>
    </source>
</evidence>
<dbReference type="Proteomes" id="UP001432322">
    <property type="component" value="Unassembled WGS sequence"/>
</dbReference>
<protein>
    <recommendedName>
        <fullName evidence="4">WW domain containing adaptor with coiled-coil</fullName>
    </recommendedName>
</protein>